<dbReference type="InterPro" id="IPR011992">
    <property type="entry name" value="EF-hand-dom_pair"/>
</dbReference>
<dbReference type="PANTHER" id="PTHR47500">
    <property type="entry name" value="EF-HAND CALCIUM-BINDING DOMAIN-CONTAINING PROTEIN"/>
    <property type="match status" value="1"/>
</dbReference>
<feature type="region of interest" description="Disordered" evidence="3">
    <location>
        <begin position="301"/>
        <end position="351"/>
    </location>
</feature>
<keyword evidence="1" id="KW-0479">Metal-binding</keyword>
<dbReference type="InterPro" id="IPR043520">
    <property type="entry name" value="SPT21"/>
</dbReference>
<dbReference type="SUPFAM" id="SSF47473">
    <property type="entry name" value="EF-hand"/>
    <property type="match status" value="1"/>
</dbReference>
<dbReference type="InterPro" id="IPR002048">
    <property type="entry name" value="EF_hand_dom"/>
</dbReference>
<feature type="region of interest" description="Disordered" evidence="3">
    <location>
        <begin position="583"/>
        <end position="640"/>
    </location>
</feature>
<evidence type="ECO:0000256" key="2">
    <source>
        <dbReference type="ARBA" id="ARBA00022837"/>
    </source>
</evidence>
<reference evidence="5" key="2">
    <citation type="submission" date="2025-09" db="UniProtKB">
        <authorList>
            <consortium name="Ensembl"/>
        </authorList>
    </citation>
    <scope>IDENTIFICATION</scope>
</reference>
<dbReference type="PROSITE" id="PS50222">
    <property type="entry name" value="EF_HAND_2"/>
    <property type="match status" value="1"/>
</dbReference>
<dbReference type="InterPro" id="IPR018247">
    <property type="entry name" value="EF_Hand_1_Ca_BS"/>
</dbReference>
<dbReference type="Gene3D" id="1.10.238.10">
    <property type="entry name" value="EF-hand"/>
    <property type="match status" value="1"/>
</dbReference>
<evidence type="ECO:0000313" key="6">
    <source>
        <dbReference type="Proteomes" id="UP000694398"/>
    </source>
</evidence>
<feature type="compositionally biased region" description="Basic and acidic residues" evidence="3">
    <location>
        <begin position="262"/>
        <end position="276"/>
    </location>
</feature>
<dbReference type="SMART" id="SM00054">
    <property type="entry name" value="EFh"/>
    <property type="match status" value="1"/>
</dbReference>
<dbReference type="PANTHER" id="PTHR47500:SF1">
    <property type="entry name" value="SPERMATOGENESIS-ASSOCIATED PROTEIN 21"/>
    <property type="match status" value="1"/>
</dbReference>
<evidence type="ECO:0000256" key="3">
    <source>
        <dbReference type="SAM" id="MobiDB-lite"/>
    </source>
</evidence>
<dbReference type="OMA" id="PCIPLYP"/>
<feature type="region of interest" description="Disordered" evidence="3">
    <location>
        <begin position="1"/>
        <end position="288"/>
    </location>
</feature>
<dbReference type="Proteomes" id="UP000694398">
    <property type="component" value="Unassembled WGS sequence"/>
</dbReference>
<name>A0A8C2UQ83_CHILA</name>
<sequence>MMANRNTQMDAEDQTEDPGLQPRPVLSPIRKRADAESTVSAIGQADFPDAAEMRNEKQLLSTLGGAETGLQHTEASEEGCSELGTQEHGPPERPRPHAIPEGLQQPGTEPEDQQGRPRKPGTGEDQPREGRQDPECQSPGQQAENGVDTVQRTEPCALDSCVQPLGDDPRREAGDPRISPREALCELAAGGHKGSSQEAMCPMPVATAEENTATSLLPSILGPRAPQEGAPPSPGVSPLCRGETAETQAVPRPLLTTEASDIEERRDPGHTQKAQESESPGNPGPGFMKCLLEAEEEEAAHRRAWKARVPTARKSPRTLKPGPTSAGDGSAGPPQAVPGLGGAGRGAPHAEARGSHWGCFSKCTPRTHLSCSRQSAALIGRLRLPTKTASPSAFRSYFEIFNGPGEVDTQSLKNILVLVGFSLTPAQVEAALLSADVNGDGHVDFKDFLAVMTDTRRFFCSMEQNAMTNVAAPNPHTLLFEILSLLVEMLALPEAVLEEITSYYQKKLKEGTCKAREMPSAIGQLRSQKQVTYNHQQADRLEAPERRVLSILSRLKQNASDLQSPYAQVPCVPLYPRLNKKMAHRKQGSHSMLNQCAPASLSPSTHRSHRSLFFQSGPPGSREHSSDGGKWLSSLPTRTR</sequence>
<dbReference type="AlphaFoldDB" id="A0A8C2UQ83"/>
<protein>
    <recommendedName>
        <fullName evidence="4">EF-hand domain-containing protein</fullName>
    </recommendedName>
</protein>
<dbReference type="Ensembl" id="ENSCLAT00000003674.1">
    <property type="protein sequence ID" value="ENSCLAP00000003600.1"/>
    <property type="gene ID" value="ENSCLAG00000002566.1"/>
</dbReference>
<accession>A0A8C2UQ83</accession>
<proteinExistence type="predicted"/>
<evidence type="ECO:0000313" key="5">
    <source>
        <dbReference type="Ensembl" id="ENSCLAP00000003600.1"/>
    </source>
</evidence>
<evidence type="ECO:0000256" key="1">
    <source>
        <dbReference type="ARBA" id="ARBA00022723"/>
    </source>
</evidence>
<feature type="compositionally biased region" description="Basic and acidic residues" evidence="3">
    <location>
        <begin position="121"/>
        <end position="134"/>
    </location>
</feature>
<dbReference type="GO" id="GO:0005509">
    <property type="term" value="F:calcium ion binding"/>
    <property type="evidence" value="ECO:0007669"/>
    <property type="project" value="InterPro"/>
</dbReference>
<organism evidence="5 6">
    <name type="scientific">Chinchilla lanigera</name>
    <name type="common">Long-tailed chinchilla</name>
    <name type="synonym">Chinchilla villidera</name>
    <dbReference type="NCBI Taxonomy" id="34839"/>
    <lineage>
        <taxon>Eukaryota</taxon>
        <taxon>Metazoa</taxon>
        <taxon>Chordata</taxon>
        <taxon>Craniata</taxon>
        <taxon>Vertebrata</taxon>
        <taxon>Euteleostomi</taxon>
        <taxon>Mammalia</taxon>
        <taxon>Eutheria</taxon>
        <taxon>Euarchontoglires</taxon>
        <taxon>Glires</taxon>
        <taxon>Rodentia</taxon>
        <taxon>Hystricomorpha</taxon>
        <taxon>Chinchillidae</taxon>
        <taxon>Chinchilla</taxon>
    </lineage>
</organism>
<dbReference type="GeneTree" id="ENSGT00940000162494"/>
<feature type="compositionally biased region" description="Polar residues" evidence="3">
    <location>
        <begin position="138"/>
        <end position="152"/>
    </location>
</feature>
<dbReference type="PROSITE" id="PS00018">
    <property type="entry name" value="EF_HAND_1"/>
    <property type="match status" value="1"/>
</dbReference>
<evidence type="ECO:0000259" key="4">
    <source>
        <dbReference type="PROSITE" id="PS50222"/>
    </source>
</evidence>
<gene>
    <name evidence="5" type="primary">Spata21</name>
</gene>
<feature type="compositionally biased region" description="Basic and acidic residues" evidence="3">
    <location>
        <begin position="167"/>
        <end position="184"/>
    </location>
</feature>
<keyword evidence="6" id="KW-1185">Reference proteome</keyword>
<feature type="domain" description="EF-hand" evidence="4">
    <location>
        <begin position="423"/>
        <end position="458"/>
    </location>
</feature>
<keyword evidence="2" id="KW-0106">Calcium</keyword>
<reference evidence="5" key="1">
    <citation type="submission" date="2025-08" db="UniProtKB">
        <authorList>
            <consortium name="Ensembl"/>
        </authorList>
    </citation>
    <scope>IDENTIFICATION</scope>
</reference>
<dbReference type="CDD" id="cd00051">
    <property type="entry name" value="EFh"/>
    <property type="match status" value="1"/>
</dbReference>